<dbReference type="AlphaFoldDB" id="A0AAW0FB43"/>
<feature type="compositionally biased region" description="Polar residues" evidence="1">
    <location>
        <begin position="268"/>
        <end position="279"/>
    </location>
</feature>
<dbReference type="EMBL" id="JASBNA010000084">
    <property type="protein sequence ID" value="KAK7677696.1"/>
    <property type="molecule type" value="Genomic_DNA"/>
</dbReference>
<feature type="transmembrane region" description="Helical" evidence="2">
    <location>
        <begin position="118"/>
        <end position="138"/>
    </location>
</feature>
<organism evidence="3 5">
    <name type="scientific">Cerrena zonata</name>
    <dbReference type="NCBI Taxonomy" id="2478898"/>
    <lineage>
        <taxon>Eukaryota</taxon>
        <taxon>Fungi</taxon>
        <taxon>Dikarya</taxon>
        <taxon>Basidiomycota</taxon>
        <taxon>Agaricomycotina</taxon>
        <taxon>Agaricomycetes</taxon>
        <taxon>Polyporales</taxon>
        <taxon>Cerrenaceae</taxon>
        <taxon>Cerrena</taxon>
    </lineage>
</organism>
<feature type="transmembrane region" description="Helical" evidence="2">
    <location>
        <begin position="158"/>
        <end position="179"/>
    </location>
</feature>
<dbReference type="EMBL" id="JASBNA010000041">
    <property type="protein sequence ID" value="KAK7681335.1"/>
    <property type="molecule type" value="Genomic_DNA"/>
</dbReference>
<evidence type="ECO:0000313" key="4">
    <source>
        <dbReference type="EMBL" id="KAK7681335.1"/>
    </source>
</evidence>
<keyword evidence="2" id="KW-1133">Transmembrane helix</keyword>
<name>A0AAW0FB43_9APHY</name>
<proteinExistence type="predicted"/>
<keyword evidence="2" id="KW-0472">Membrane</keyword>
<reference evidence="3 5" key="1">
    <citation type="submission" date="2022-09" db="EMBL/GenBank/DDBJ databases">
        <authorList>
            <person name="Palmer J.M."/>
        </authorList>
    </citation>
    <scope>NUCLEOTIDE SEQUENCE [LARGE SCALE GENOMIC DNA]</scope>
    <source>
        <strain evidence="3 5">DSM 7382</strain>
    </source>
</reference>
<comment type="caution">
    <text evidence="3">The sequence shown here is derived from an EMBL/GenBank/DDBJ whole genome shotgun (WGS) entry which is preliminary data.</text>
</comment>
<evidence type="ECO:0000256" key="2">
    <source>
        <dbReference type="SAM" id="Phobius"/>
    </source>
</evidence>
<gene>
    <name evidence="4" type="ORF">QCA50_015426</name>
    <name evidence="3" type="ORF">QCA50_019387</name>
</gene>
<evidence type="ECO:0008006" key="6">
    <source>
        <dbReference type="Google" id="ProtNLM"/>
    </source>
</evidence>
<evidence type="ECO:0000313" key="3">
    <source>
        <dbReference type="EMBL" id="KAK7677696.1"/>
    </source>
</evidence>
<feature type="region of interest" description="Disordered" evidence="1">
    <location>
        <begin position="268"/>
        <end position="331"/>
    </location>
</feature>
<dbReference type="Proteomes" id="UP001385951">
    <property type="component" value="Unassembled WGS sequence"/>
</dbReference>
<feature type="transmembrane region" description="Helical" evidence="2">
    <location>
        <begin position="222"/>
        <end position="241"/>
    </location>
</feature>
<protein>
    <recommendedName>
        <fullName evidence="6">Transmembrane protein</fullName>
    </recommendedName>
</protein>
<evidence type="ECO:0000256" key="1">
    <source>
        <dbReference type="SAM" id="MobiDB-lite"/>
    </source>
</evidence>
<evidence type="ECO:0000313" key="5">
    <source>
        <dbReference type="Proteomes" id="UP001385951"/>
    </source>
</evidence>
<keyword evidence="2" id="KW-0812">Transmembrane</keyword>
<feature type="transmembrane region" description="Helical" evidence="2">
    <location>
        <begin position="199"/>
        <end position="216"/>
    </location>
</feature>
<accession>A0AAW0FB43</accession>
<feature type="compositionally biased region" description="Polar residues" evidence="1">
    <location>
        <begin position="305"/>
        <end position="321"/>
    </location>
</feature>
<feature type="transmembrane region" description="Helical" evidence="2">
    <location>
        <begin position="54"/>
        <end position="74"/>
    </location>
</feature>
<sequence length="331" mass="36562">MIDWTSPTALAAQANAFLRMNHVLAGVYFWEFTTSLDFDWALISGKKRFNWPMIFYFLDRYCLFFALIGVLVALDTTTKINCQALYTFNQLAGNAAVGLASINLALRTMVIWGNSLYIVIPLVIGMLGHWSLILQGVLLDASWVDSVGCVITHTNNKILAATFIYSMCFDLSVLILSAVKILSRRGRSQLVTLLFKDGLVYFIIAFFSNFIATIFMCLNLNSIMSVIFNVPAAIASTIVACRAVRRLSNWSSTGVEVYSAPQASRTAAPTQSFSRSGATGFSARPKSENPGVHIEIETIADRSSDNTFRSQRINDTASDLESNLEHKSEAL</sequence>
<feature type="compositionally biased region" description="Basic and acidic residues" evidence="1">
    <location>
        <begin position="294"/>
        <end position="304"/>
    </location>
</feature>
<keyword evidence="5" id="KW-1185">Reference proteome</keyword>